<comment type="similarity">
    <text evidence="1 4">Belongs to the acyl-CoA dehydrogenase family.</text>
</comment>
<dbReference type="InterPro" id="IPR041504">
    <property type="entry name" value="AidB_N"/>
</dbReference>
<dbReference type="AlphaFoldDB" id="A0A9P4I8N2"/>
<evidence type="ECO:0000313" key="9">
    <source>
        <dbReference type="Proteomes" id="UP000799772"/>
    </source>
</evidence>
<dbReference type="InterPro" id="IPR036250">
    <property type="entry name" value="AcylCo_DH-like_C"/>
</dbReference>
<dbReference type="Pfam" id="PF18158">
    <property type="entry name" value="AidB_N"/>
    <property type="match status" value="1"/>
</dbReference>
<gene>
    <name evidence="8" type="ORF">NA57DRAFT_47349</name>
</gene>
<keyword evidence="3 4" id="KW-0274">FAD</keyword>
<dbReference type="GO" id="GO:0003995">
    <property type="term" value="F:acyl-CoA dehydrogenase activity"/>
    <property type="evidence" value="ECO:0007669"/>
    <property type="project" value="TreeGrafter"/>
</dbReference>
<dbReference type="Pfam" id="PF00441">
    <property type="entry name" value="Acyl-CoA_dh_1"/>
    <property type="match status" value="1"/>
</dbReference>
<dbReference type="PANTHER" id="PTHR42707">
    <property type="entry name" value="ACYL-COA DEHYDROGENASE"/>
    <property type="match status" value="1"/>
</dbReference>
<name>A0A9P4I8N2_9PEZI</name>
<dbReference type="OrthoDB" id="10251155at2759"/>
<keyword evidence="2 4" id="KW-0285">Flavoprotein</keyword>
<evidence type="ECO:0000259" key="7">
    <source>
        <dbReference type="Pfam" id="PF18158"/>
    </source>
</evidence>
<dbReference type="InterPro" id="IPR009075">
    <property type="entry name" value="AcylCo_DH/oxidase_C"/>
</dbReference>
<accession>A0A9P4I8N2</accession>
<evidence type="ECO:0000313" key="8">
    <source>
        <dbReference type="EMBL" id="KAF2093781.1"/>
    </source>
</evidence>
<feature type="domain" description="Acyl-CoA dehydrogenase/oxidase C-terminal" evidence="5">
    <location>
        <begin position="333"/>
        <end position="510"/>
    </location>
</feature>
<comment type="caution">
    <text evidence="8">The sequence shown here is derived from an EMBL/GenBank/DDBJ whole genome shotgun (WGS) entry which is preliminary data.</text>
</comment>
<dbReference type="Gene3D" id="1.20.140.10">
    <property type="entry name" value="Butyryl-CoA Dehydrogenase, subunit A, domain 3"/>
    <property type="match status" value="1"/>
</dbReference>
<dbReference type="InterPro" id="IPR009100">
    <property type="entry name" value="AcylCoA_DH/oxidase_NM_dom_sf"/>
</dbReference>
<feature type="domain" description="Adaptive response protein AidB N-terminal" evidence="7">
    <location>
        <begin position="19"/>
        <end position="181"/>
    </location>
</feature>
<evidence type="ECO:0000256" key="2">
    <source>
        <dbReference type="ARBA" id="ARBA00022630"/>
    </source>
</evidence>
<protein>
    <submittedName>
        <fullName evidence="8">Acyl-CoA dehydrogenase/oxidase C-terminal</fullName>
    </submittedName>
</protein>
<evidence type="ECO:0000256" key="3">
    <source>
        <dbReference type="ARBA" id="ARBA00022827"/>
    </source>
</evidence>
<dbReference type="SUPFAM" id="SSF56645">
    <property type="entry name" value="Acyl-CoA dehydrogenase NM domain-like"/>
    <property type="match status" value="1"/>
</dbReference>
<organism evidence="8 9">
    <name type="scientific">Rhizodiscina lignyota</name>
    <dbReference type="NCBI Taxonomy" id="1504668"/>
    <lineage>
        <taxon>Eukaryota</taxon>
        <taxon>Fungi</taxon>
        <taxon>Dikarya</taxon>
        <taxon>Ascomycota</taxon>
        <taxon>Pezizomycotina</taxon>
        <taxon>Dothideomycetes</taxon>
        <taxon>Pleosporomycetidae</taxon>
        <taxon>Aulographales</taxon>
        <taxon>Rhizodiscinaceae</taxon>
        <taxon>Rhizodiscina</taxon>
    </lineage>
</organism>
<dbReference type="Gene3D" id="6.10.250.600">
    <property type="match status" value="1"/>
</dbReference>
<proteinExistence type="inferred from homology"/>
<dbReference type="Pfam" id="PF02770">
    <property type="entry name" value="Acyl-CoA_dh_M"/>
    <property type="match status" value="1"/>
</dbReference>
<evidence type="ECO:0000259" key="5">
    <source>
        <dbReference type="Pfam" id="PF00441"/>
    </source>
</evidence>
<comment type="cofactor">
    <cofactor evidence="4">
        <name>FAD</name>
        <dbReference type="ChEBI" id="CHEBI:57692"/>
    </cofactor>
</comment>
<dbReference type="PANTHER" id="PTHR42707:SF2">
    <property type="entry name" value="ACD11 DEHYDROGENASE"/>
    <property type="match status" value="1"/>
</dbReference>
<dbReference type="InterPro" id="IPR006091">
    <property type="entry name" value="Acyl-CoA_Oxase/DH_mid-dom"/>
</dbReference>
<dbReference type="Gene3D" id="2.40.110.20">
    <property type="match status" value="1"/>
</dbReference>
<dbReference type="Proteomes" id="UP000799772">
    <property type="component" value="Unassembled WGS sequence"/>
</dbReference>
<keyword evidence="9" id="KW-1185">Reference proteome</keyword>
<sequence length="650" mass="71663">MKPSSSTDGFIQAIPKLENQFLEDAALRRVFELLIPSQAQAALTTSLTTFGSTVLNPSIFRLIENAEKHEPYIRTFDSFGRRIDELVTSEGWRGLQEIGIREGIMATGYERLGQSGAVVAPDPASAGESDLQCARVYQFIKYLLWTGSCANVTCPSAMQDGAARLLFTHLNRDAQSGHKLLSNTERLVLSTAFRHLTSRDPAICWTSGQWMTERSGGSDIRGTETLATWAGDSKSEVDGTDTDGNPLGPWRIDGFKWFSSATDSHMTLLLAKEPSNGAISLFFAPTRRINARGQVELNGVQLQRLKSKLGTHPLPTAELVLNNMRAWRIGASGAGTKEISTILNITRMHTAMSALGYWGRGLAIGRAFARVRKAAGGRSLRDVEAHVRTMAGNEVNYRARMMFCFFTVSLLGRVENPTCSPSLKNGSTNPILEPSLEIATNLLRLLTPLAKAVSTKDSVVALQECMESLGGVGYLENEDQEINIARLFRDANVGPIWEGTTDVLGTDLVRVVKPAPKKTTKEGKTDLRVREAIGRWMEGESIGTETKLLLEQIRSSSPEQLRYDARGLMWRITWLVGAAVLVEDARRDGNQVAWEIARRWVYERHPEGATKGISSSGSQSWSERANWDRQIVFDAGDRMGSDAEKQKARL</sequence>
<evidence type="ECO:0000256" key="1">
    <source>
        <dbReference type="ARBA" id="ARBA00009347"/>
    </source>
</evidence>
<dbReference type="SUPFAM" id="SSF47203">
    <property type="entry name" value="Acyl-CoA dehydrogenase C-terminal domain-like"/>
    <property type="match status" value="1"/>
</dbReference>
<feature type="domain" description="Acyl-CoA oxidase/dehydrogenase middle" evidence="6">
    <location>
        <begin position="209"/>
        <end position="324"/>
    </location>
</feature>
<evidence type="ECO:0000256" key="4">
    <source>
        <dbReference type="RuleBase" id="RU362125"/>
    </source>
</evidence>
<dbReference type="EMBL" id="ML978136">
    <property type="protein sequence ID" value="KAF2093781.1"/>
    <property type="molecule type" value="Genomic_DNA"/>
</dbReference>
<keyword evidence="4" id="KW-0560">Oxidoreductase</keyword>
<evidence type="ECO:0000259" key="6">
    <source>
        <dbReference type="Pfam" id="PF02770"/>
    </source>
</evidence>
<dbReference type="InterPro" id="IPR052904">
    <property type="entry name" value="Acyl-CoA_dehydrogenase-like"/>
</dbReference>
<reference evidence="8" key="1">
    <citation type="journal article" date="2020" name="Stud. Mycol.">
        <title>101 Dothideomycetes genomes: a test case for predicting lifestyles and emergence of pathogens.</title>
        <authorList>
            <person name="Haridas S."/>
            <person name="Albert R."/>
            <person name="Binder M."/>
            <person name="Bloem J."/>
            <person name="Labutti K."/>
            <person name="Salamov A."/>
            <person name="Andreopoulos B."/>
            <person name="Baker S."/>
            <person name="Barry K."/>
            <person name="Bills G."/>
            <person name="Bluhm B."/>
            <person name="Cannon C."/>
            <person name="Castanera R."/>
            <person name="Culley D."/>
            <person name="Daum C."/>
            <person name="Ezra D."/>
            <person name="Gonzalez J."/>
            <person name="Henrissat B."/>
            <person name="Kuo A."/>
            <person name="Liang C."/>
            <person name="Lipzen A."/>
            <person name="Lutzoni F."/>
            <person name="Magnuson J."/>
            <person name="Mondo S."/>
            <person name="Nolan M."/>
            <person name="Ohm R."/>
            <person name="Pangilinan J."/>
            <person name="Park H.-J."/>
            <person name="Ramirez L."/>
            <person name="Alfaro M."/>
            <person name="Sun H."/>
            <person name="Tritt A."/>
            <person name="Yoshinaga Y."/>
            <person name="Zwiers L.-H."/>
            <person name="Turgeon B."/>
            <person name="Goodwin S."/>
            <person name="Spatafora J."/>
            <person name="Crous P."/>
            <person name="Grigoriev I."/>
        </authorList>
    </citation>
    <scope>NUCLEOTIDE SEQUENCE</scope>
    <source>
        <strain evidence="8">CBS 133067</strain>
    </source>
</reference>